<keyword evidence="2" id="KW-0805">Transcription regulation</keyword>
<evidence type="ECO:0000256" key="5">
    <source>
        <dbReference type="SAM" id="MobiDB-lite"/>
    </source>
</evidence>
<dbReference type="InterPro" id="IPR036390">
    <property type="entry name" value="WH_DNA-bd_sf"/>
</dbReference>
<dbReference type="FunFam" id="1.10.10.10:FF:000001">
    <property type="entry name" value="LysR family transcriptional regulator"/>
    <property type="match status" value="1"/>
</dbReference>
<dbReference type="PROSITE" id="PS50931">
    <property type="entry name" value="HTH_LYSR"/>
    <property type="match status" value="1"/>
</dbReference>
<sequence length="229" mass="24897">MIDLSHLAYVLAAAEQRSFSRAAGGFQVKQSTLSRKVARLEDQLGFRLFERTTRGARPTPRARLFLAEARELLDRAGRLEQQALALRRAAMPRLSLGYVGDLFSGAGRQAVCDFLTLHPDVRLEGHERRPETLFAVLEAKYVDAVIAPEGHPDVRWSSQIFAQPSLEAGGYRPVGKGHALYWSPGNTNPLLHSLRSIVAGGPAVGDRAGNPQPVQQKSIGSDIDSAGHG</sequence>
<evidence type="ECO:0000313" key="7">
    <source>
        <dbReference type="EMBL" id="MBA1373955.1"/>
    </source>
</evidence>
<dbReference type="SUPFAM" id="SSF46785">
    <property type="entry name" value="Winged helix' DNA-binding domain"/>
    <property type="match status" value="1"/>
</dbReference>
<feature type="domain" description="HTH lysR-type" evidence="6">
    <location>
        <begin position="2"/>
        <end position="59"/>
    </location>
</feature>
<dbReference type="RefSeq" id="WP_181266960.1">
    <property type="nucleotide sequence ID" value="NZ_BAAAGB010000001.1"/>
</dbReference>
<feature type="region of interest" description="Disordered" evidence="5">
    <location>
        <begin position="202"/>
        <end position="229"/>
    </location>
</feature>
<evidence type="ECO:0000259" key="6">
    <source>
        <dbReference type="PROSITE" id="PS50931"/>
    </source>
</evidence>
<dbReference type="InterPro" id="IPR000847">
    <property type="entry name" value="LysR_HTH_N"/>
</dbReference>
<evidence type="ECO:0000256" key="4">
    <source>
        <dbReference type="ARBA" id="ARBA00023163"/>
    </source>
</evidence>
<reference evidence="7 8" key="1">
    <citation type="journal article" date="1994" name="Int. J. Syst. Bacteriol.">
        <title>Phylogenetic positions of novel aerobic, bacteriochlorophyll a-containing bacteria and description of Roseococcus thiosulfatophilus gen. nov., sp. nov., Erythromicrobium ramosum gen. nov., sp. nov., and Erythrobacter litoralis sp. nov.</title>
        <authorList>
            <person name="Yurkov V."/>
            <person name="Stackebrandt E."/>
            <person name="Holmes A."/>
            <person name="Fuerst J.A."/>
            <person name="Hugenholtz P."/>
            <person name="Golecki J."/>
            <person name="Gad'on N."/>
            <person name="Gorlenko V.M."/>
            <person name="Kompantseva E.I."/>
            <person name="Drews G."/>
        </authorList>
    </citation>
    <scope>NUCLEOTIDE SEQUENCE [LARGE SCALE GENOMIC DNA]</scope>
    <source>
        <strain evidence="7 8">KR-99</strain>
    </source>
</reference>
<accession>A0A7V8U835</accession>
<comment type="similarity">
    <text evidence="1">Belongs to the LysR transcriptional regulatory family.</text>
</comment>
<evidence type="ECO:0000256" key="3">
    <source>
        <dbReference type="ARBA" id="ARBA00023125"/>
    </source>
</evidence>
<evidence type="ECO:0000313" key="8">
    <source>
        <dbReference type="Proteomes" id="UP000589292"/>
    </source>
</evidence>
<dbReference type="Gene3D" id="1.10.10.10">
    <property type="entry name" value="Winged helix-like DNA-binding domain superfamily/Winged helix DNA-binding domain"/>
    <property type="match status" value="1"/>
</dbReference>
<dbReference type="EMBL" id="VDES01000002">
    <property type="protein sequence ID" value="MBA1373955.1"/>
    <property type="molecule type" value="Genomic_DNA"/>
</dbReference>
<organism evidence="7 8">
    <name type="scientific">Sphingomonas ursincola</name>
    <dbReference type="NCBI Taxonomy" id="56361"/>
    <lineage>
        <taxon>Bacteria</taxon>
        <taxon>Pseudomonadati</taxon>
        <taxon>Pseudomonadota</taxon>
        <taxon>Alphaproteobacteria</taxon>
        <taxon>Sphingomonadales</taxon>
        <taxon>Sphingomonadaceae</taxon>
        <taxon>Sphingomonas</taxon>
    </lineage>
</organism>
<evidence type="ECO:0000256" key="2">
    <source>
        <dbReference type="ARBA" id="ARBA00023015"/>
    </source>
</evidence>
<keyword evidence="4" id="KW-0804">Transcription</keyword>
<keyword evidence="8" id="KW-1185">Reference proteome</keyword>
<dbReference type="GO" id="GO:0003700">
    <property type="term" value="F:DNA-binding transcription factor activity"/>
    <property type="evidence" value="ECO:0007669"/>
    <property type="project" value="InterPro"/>
</dbReference>
<dbReference type="PRINTS" id="PR00039">
    <property type="entry name" value="HTHLYSR"/>
</dbReference>
<name>A0A7V8U835_9SPHN</name>
<evidence type="ECO:0000256" key="1">
    <source>
        <dbReference type="ARBA" id="ARBA00009437"/>
    </source>
</evidence>
<dbReference type="PANTHER" id="PTHR30346:SF28">
    <property type="entry name" value="HTH-TYPE TRANSCRIPTIONAL REGULATOR CYNR"/>
    <property type="match status" value="1"/>
</dbReference>
<keyword evidence="3" id="KW-0238">DNA-binding</keyword>
<dbReference type="GO" id="GO:0003677">
    <property type="term" value="F:DNA binding"/>
    <property type="evidence" value="ECO:0007669"/>
    <property type="project" value="UniProtKB-KW"/>
</dbReference>
<protein>
    <submittedName>
        <fullName evidence="7">LysR family transcriptional regulator</fullName>
    </submittedName>
</protein>
<dbReference type="PANTHER" id="PTHR30346">
    <property type="entry name" value="TRANSCRIPTIONAL DUAL REGULATOR HCAR-RELATED"/>
    <property type="match status" value="1"/>
</dbReference>
<dbReference type="Pfam" id="PF00126">
    <property type="entry name" value="HTH_1"/>
    <property type="match status" value="1"/>
</dbReference>
<comment type="caution">
    <text evidence="7">The sequence shown here is derived from an EMBL/GenBank/DDBJ whole genome shotgun (WGS) entry which is preliminary data.</text>
</comment>
<gene>
    <name evidence="7" type="ORF">FG486_06355</name>
</gene>
<proteinExistence type="inferred from homology"/>
<dbReference type="InterPro" id="IPR036388">
    <property type="entry name" value="WH-like_DNA-bd_sf"/>
</dbReference>
<dbReference type="AlphaFoldDB" id="A0A7V8U835"/>
<dbReference type="GO" id="GO:0032993">
    <property type="term" value="C:protein-DNA complex"/>
    <property type="evidence" value="ECO:0007669"/>
    <property type="project" value="TreeGrafter"/>
</dbReference>
<dbReference type="Proteomes" id="UP000589292">
    <property type="component" value="Unassembled WGS sequence"/>
</dbReference>